<dbReference type="InterPro" id="IPR013096">
    <property type="entry name" value="Cupin_2"/>
</dbReference>
<evidence type="ECO:0000313" key="3">
    <source>
        <dbReference type="Proteomes" id="UP000199754"/>
    </source>
</evidence>
<dbReference type="PANTHER" id="PTHR36440:SF1">
    <property type="entry name" value="PUTATIVE (AFU_ORTHOLOGUE AFUA_8G07350)-RELATED"/>
    <property type="match status" value="1"/>
</dbReference>
<dbReference type="InterPro" id="IPR011051">
    <property type="entry name" value="RmlC_Cupin_sf"/>
</dbReference>
<organism evidence="2 3">
    <name type="scientific">Pseudosulfitobacter pseudonitzschiae</name>
    <dbReference type="NCBI Taxonomy" id="1402135"/>
    <lineage>
        <taxon>Bacteria</taxon>
        <taxon>Pseudomonadati</taxon>
        <taxon>Pseudomonadota</taxon>
        <taxon>Alphaproteobacteria</taxon>
        <taxon>Rhodobacterales</taxon>
        <taxon>Roseobacteraceae</taxon>
        <taxon>Pseudosulfitobacter</taxon>
    </lineage>
</organism>
<dbReference type="Proteomes" id="UP000199754">
    <property type="component" value="Plasmid pSMR1-1"/>
</dbReference>
<dbReference type="RefSeq" id="WP_089422526.1">
    <property type="nucleotide sequence ID" value="NZ_CP022416.1"/>
</dbReference>
<geneLocation type="plasmid" evidence="2 3">
    <name>pSMR1-1</name>
</geneLocation>
<dbReference type="EMBL" id="CP022416">
    <property type="protein sequence ID" value="ASM74479.1"/>
    <property type="molecule type" value="Genomic_DNA"/>
</dbReference>
<dbReference type="KEGG" id="spse:SULPSESMR1_04783"/>
<dbReference type="OrthoDB" id="6058at2"/>
<feature type="domain" description="Cupin type-2" evidence="1">
    <location>
        <begin position="48"/>
        <end position="117"/>
    </location>
</feature>
<protein>
    <submittedName>
        <fullName evidence="2">Cupin domain protein</fullName>
    </submittedName>
</protein>
<dbReference type="PANTHER" id="PTHR36440">
    <property type="entry name" value="PUTATIVE (AFU_ORTHOLOGUE AFUA_8G07350)-RELATED"/>
    <property type="match status" value="1"/>
</dbReference>
<accession>A0A221K655</accession>
<keyword evidence="3" id="KW-1185">Reference proteome</keyword>
<gene>
    <name evidence="2" type="ORF">SULPSESMR1_04783</name>
</gene>
<dbReference type="AlphaFoldDB" id="A0A221K655"/>
<evidence type="ECO:0000313" key="2">
    <source>
        <dbReference type="EMBL" id="ASM74479.1"/>
    </source>
</evidence>
<dbReference type="Gene3D" id="2.60.120.10">
    <property type="entry name" value="Jelly Rolls"/>
    <property type="match status" value="1"/>
</dbReference>
<dbReference type="SUPFAM" id="SSF51182">
    <property type="entry name" value="RmlC-like cupins"/>
    <property type="match status" value="1"/>
</dbReference>
<name>A0A221K655_9RHOB</name>
<dbReference type="InterPro" id="IPR053146">
    <property type="entry name" value="QDO-like"/>
</dbReference>
<evidence type="ECO:0000259" key="1">
    <source>
        <dbReference type="Pfam" id="PF07883"/>
    </source>
</evidence>
<dbReference type="InterPro" id="IPR014710">
    <property type="entry name" value="RmlC-like_jellyroll"/>
</dbReference>
<dbReference type="Pfam" id="PF07883">
    <property type="entry name" value="Cupin_2"/>
    <property type="match status" value="1"/>
</dbReference>
<keyword evidence="2" id="KW-0614">Plasmid</keyword>
<reference evidence="2 3" key="1">
    <citation type="submission" date="2017-07" db="EMBL/GenBank/DDBJ databases">
        <title>Genome Sequence of Sulfitobacter pseudonitzschiae Strain SMR1 Isolated from a culture of the Diatom Skeletonema marinoi.</title>
        <authorList>
            <person name="Topel M."/>
            <person name="Pinder M.I.M."/>
            <person name="Johansson O.N."/>
            <person name="Kourtchenko O."/>
            <person name="Godhe A."/>
            <person name="Clarke A.K."/>
        </authorList>
    </citation>
    <scope>NUCLEOTIDE SEQUENCE [LARGE SCALE GENOMIC DNA]</scope>
    <source>
        <strain evidence="2 3">SMR1</strain>
        <plasmid evidence="2 3">pSMR1-1</plasmid>
    </source>
</reference>
<proteinExistence type="predicted"/>
<sequence length="137" mass="15416">MNTENPKSTAGMVIELPPGGGRRYEMGKLTALFKADEENTRAIYSVSEWILQPGQEGVGAHSHEANDEVFFVLEGCPETRVGDIWKPYETGAFIRIPAGVVHDFRNATRQSARLLNFFIPGGFERDMPKIVEWFEQN</sequence>